<dbReference type="Proteomes" id="UP000247973">
    <property type="component" value="Unassembled WGS sequence"/>
</dbReference>
<sequence length="152" mass="17662">MKSIITIILFFSCLVLQAQEKWITVIENKVNSQMLAQLDVNSIRYEDGFLHFNSKTTYKGLTKKQFILGQKALNDKHNRKVDLSKFSYTIEKVLYSINNKRYKETSIIYYDENNNIIDEVINDSMVAKDWFTPAKGSIIEKVINAAIENLEL</sequence>
<dbReference type="RefSeq" id="WP_110312543.1">
    <property type="nucleotide sequence ID" value="NZ_QICL01000044.1"/>
</dbReference>
<proteinExistence type="predicted"/>
<gene>
    <name evidence="1" type="ORF">CLV62_1443</name>
</gene>
<evidence type="ECO:0000313" key="1">
    <source>
        <dbReference type="EMBL" id="PXV58791.1"/>
    </source>
</evidence>
<organism evidence="1 2">
    <name type="scientific">Dysgonomonas alginatilytica</name>
    <dbReference type="NCBI Taxonomy" id="1605892"/>
    <lineage>
        <taxon>Bacteria</taxon>
        <taxon>Pseudomonadati</taxon>
        <taxon>Bacteroidota</taxon>
        <taxon>Bacteroidia</taxon>
        <taxon>Bacteroidales</taxon>
        <taxon>Dysgonomonadaceae</taxon>
        <taxon>Dysgonomonas</taxon>
    </lineage>
</organism>
<evidence type="ECO:0000313" key="2">
    <source>
        <dbReference type="Proteomes" id="UP000247973"/>
    </source>
</evidence>
<reference evidence="1 2" key="1">
    <citation type="submission" date="2018-03" db="EMBL/GenBank/DDBJ databases">
        <title>Genomic Encyclopedia of Archaeal and Bacterial Type Strains, Phase II (KMG-II): from individual species to whole genera.</title>
        <authorList>
            <person name="Goeker M."/>
        </authorList>
    </citation>
    <scope>NUCLEOTIDE SEQUENCE [LARGE SCALE GENOMIC DNA]</scope>
    <source>
        <strain evidence="1 2">DSM 100214</strain>
    </source>
</reference>
<dbReference type="EMBL" id="QICL01000044">
    <property type="protein sequence ID" value="PXV58791.1"/>
    <property type="molecule type" value="Genomic_DNA"/>
</dbReference>
<accession>A0A2V3PHQ3</accession>
<name>A0A2V3PHQ3_9BACT</name>
<dbReference type="AlphaFoldDB" id="A0A2V3PHQ3"/>
<protein>
    <submittedName>
        <fullName evidence="1">Uncharacterized protein</fullName>
    </submittedName>
</protein>
<comment type="caution">
    <text evidence="1">The sequence shown here is derived from an EMBL/GenBank/DDBJ whole genome shotgun (WGS) entry which is preliminary data.</text>
</comment>
<keyword evidence="2" id="KW-1185">Reference proteome</keyword>